<gene>
    <name evidence="1" type="ORF">ERS132410_01123</name>
</gene>
<accession>A0A0Z8FJ65</accession>
<organism evidence="1 2">
    <name type="scientific">Streptococcus suis</name>
    <dbReference type="NCBI Taxonomy" id="1307"/>
    <lineage>
        <taxon>Bacteria</taxon>
        <taxon>Bacillati</taxon>
        <taxon>Bacillota</taxon>
        <taxon>Bacilli</taxon>
        <taxon>Lactobacillales</taxon>
        <taxon>Streptococcaceae</taxon>
        <taxon>Streptococcus</taxon>
    </lineage>
</organism>
<name>A0A0Z8FJ65_STRSU</name>
<evidence type="ECO:0000313" key="1">
    <source>
        <dbReference type="EMBL" id="CYU81175.1"/>
    </source>
</evidence>
<evidence type="ECO:0000313" key="2">
    <source>
        <dbReference type="Proteomes" id="UP000073485"/>
    </source>
</evidence>
<protein>
    <submittedName>
        <fullName evidence="1">Uncharacterized protein</fullName>
    </submittedName>
</protein>
<dbReference type="EMBL" id="FIGO01000005">
    <property type="protein sequence ID" value="CYU81175.1"/>
    <property type="molecule type" value="Genomic_DNA"/>
</dbReference>
<reference evidence="1 2" key="1">
    <citation type="submission" date="2016-02" db="EMBL/GenBank/DDBJ databases">
        <authorList>
            <consortium name="Pathogen Informatics"/>
        </authorList>
    </citation>
    <scope>NUCLEOTIDE SEQUENCE [LARGE SCALE GENOMIC DNA]</scope>
    <source>
        <strain evidence="1 2">LSS48</strain>
    </source>
</reference>
<dbReference type="AlphaFoldDB" id="A0A0Z8FJ65"/>
<proteinExistence type="predicted"/>
<sequence length="47" mass="5453">MRQLLRSVGFMLIIYSFVPNTIHEMTLAQKIMFGLGASWLFYEGGRK</sequence>
<dbReference type="Proteomes" id="UP000073485">
    <property type="component" value="Unassembled WGS sequence"/>
</dbReference>